<accession>A0A218YTF0</accession>
<dbReference type="InParanoid" id="A0A218YTF0"/>
<dbReference type="AlphaFoldDB" id="A0A218YTF0"/>
<proteinExistence type="predicted"/>
<gene>
    <name evidence="1" type="ORF">B2J93_9083</name>
</gene>
<organism evidence="1 2">
    <name type="scientific">Diplocarpon coronariae</name>
    <dbReference type="NCBI Taxonomy" id="2795749"/>
    <lineage>
        <taxon>Eukaryota</taxon>
        <taxon>Fungi</taxon>
        <taxon>Dikarya</taxon>
        <taxon>Ascomycota</taxon>
        <taxon>Pezizomycotina</taxon>
        <taxon>Leotiomycetes</taxon>
        <taxon>Helotiales</taxon>
        <taxon>Drepanopezizaceae</taxon>
        <taxon>Diplocarpon</taxon>
    </lineage>
</organism>
<dbReference type="EMBL" id="MZNU01000403">
    <property type="protein sequence ID" value="OWO98279.1"/>
    <property type="molecule type" value="Genomic_DNA"/>
</dbReference>
<evidence type="ECO:0000313" key="1">
    <source>
        <dbReference type="EMBL" id="OWO98279.1"/>
    </source>
</evidence>
<dbReference type="Proteomes" id="UP000242519">
    <property type="component" value="Unassembled WGS sequence"/>
</dbReference>
<reference evidence="1 2" key="1">
    <citation type="submission" date="2017-04" db="EMBL/GenBank/DDBJ databases">
        <title>Draft genome sequence of Marssonina coronaria NL1: causal agent of apple blotch.</title>
        <authorList>
            <person name="Cheng Q."/>
        </authorList>
    </citation>
    <scope>NUCLEOTIDE SEQUENCE [LARGE SCALE GENOMIC DNA]</scope>
    <source>
        <strain evidence="1 2">NL1</strain>
    </source>
</reference>
<keyword evidence="1" id="KW-0378">Hydrolase</keyword>
<comment type="caution">
    <text evidence="1">The sequence shown here is derived from an EMBL/GenBank/DDBJ whole genome shotgun (WGS) entry which is preliminary data.</text>
</comment>
<evidence type="ECO:0000313" key="2">
    <source>
        <dbReference type="Proteomes" id="UP000242519"/>
    </source>
</evidence>
<keyword evidence="2" id="KW-1185">Reference proteome</keyword>
<protein>
    <submittedName>
        <fullName evidence="1">HAD family hydrolase</fullName>
    </submittedName>
</protein>
<dbReference type="GO" id="GO:0016787">
    <property type="term" value="F:hydrolase activity"/>
    <property type="evidence" value="ECO:0007669"/>
    <property type="project" value="UniProtKB-KW"/>
</dbReference>
<name>A0A218YTF0_9HELO</name>
<sequence length="85" mass="9533">MMPEAEAEAQFSGELAAQFDPTGTRDAKITWPYGVSVSEGRCFVFDGSGWTKWEMWEMHCMDPPMRGQKWPGNTSSLLAQNIADE</sequence>